<proteinExistence type="predicted"/>
<feature type="compositionally biased region" description="Polar residues" evidence="1">
    <location>
        <begin position="85"/>
        <end position="95"/>
    </location>
</feature>
<dbReference type="Proteomes" id="UP000521872">
    <property type="component" value="Unassembled WGS sequence"/>
</dbReference>
<sequence length="104" mass="11225">MDDTEDEIRRDADHDDDNPPLHPSAPPIPSPLSSLLSLHAPSVWFAAAPEIQNWNLGSGADLTPLSSLLPLFFSTPLPLLHQSLPPIQQRSSNDPATGAARTMQ</sequence>
<accession>A0A8H4QMS1</accession>
<feature type="compositionally biased region" description="Basic and acidic residues" evidence="1">
    <location>
        <begin position="7"/>
        <end position="19"/>
    </location>
</feature>
<keyword evidence="3" id="KW-1185">Reference proteome</keyword>
<feature type="region of interest" description="Disordered" evidence="1">
    <location>
        <begin position="1"/>
        <end position="32"/>
    </location>
</feature>
<dbReference type="AlphaFoldDB" id="A0A8H4QMS1"/>
<name>A0A8H4QMS1_9AGAR</name>
<evidence type="ECO:0000313" key="3">
    <source>
        <dbReference type="Proteomes" id="UP000521872"/>
    </source>
</evidence>
<organism evidence="2 3">
    <name type="scientific">Agrocybe pediades</name>
    <dbReference type="NCBI Taxonomy" id="84607"/>
    <lineage>
        <taxon>Eukaryota</taxon>
        <taxon>Fungi</taxon>
        <taxon>Dikarya</taxon>
        <taxon>Basidiomycota</taxon>
        <taxon>Agaricomycotina</taxon>
        <taxon>Agaricomycetes</taxon>
        <taxon>Agaricomycetidae</taxon>
        <taxon>Agaricales</taxon>
        <taxon>Agaricineae</taxon>
        <taxon>Strophariaceae</taxon>
        <taxon>Agrocybe</taxon>
    </lineage>
</organism>
<evidence type="ECO:0000256" key="1">
    <source>
        <dbReference type="SAM" id="MobiDB-lite"/>
    </source>
</evidence>
<dbReference type="EMBL" id="JAACJL010000045">
    <property type="protein sequence ID" value="KAF4613771.1"/>
    <property type="molecule type" value="Genomic_DNA"/>
</dbReference>
<protein>
    <submittedName>
        <fullName evidence="2">Uncharacterized protein</fullName>
    </submittedName>
</protein>
<reference evidence="2 3" key="1">
    <citation type="submission" date="2019-12" db="EMBL/GenBank/DDBJ databases">
        <authorList>
            <person name="Floudas D."/>
            <person name="Bentzer J."/>
            <person name="Ahren D."/>
            <person name="Johansson T."/>
            <person name="Persson P."/>
            <person name="Tunlid A."/>
        </authorList>
    </citation>
    <scope>NUCLEOTIDE SEQUENCE [LARGE SCALE GENOMIC DNA]</scope>
    <source>
        <strain evidence="2 3">CBS 102.39</strain>
    </source>
</reference>
<evidence type="ECO:0000313" key="2">
    <source>
        <dbReference type="EMBL" id="KAF4613771.1"/>
    </source>
</evidence>
<feature type="region of interest" description="Disordered" evidence="1">
    <location>
        <begin position="83"/>
        <end position="104"/>
    </location>
</feature>
<gene>
    <name evidence="2" type="ORF">D9613_008206</name>
</gene>
<feature type="compositionally biased region" description="Pro residues" evidence="1">
    <location>
        <begin position="20"/>
        <end position="30"/>
    </location>
</feature>
<comment type="caution">
    <text evidence="2">The sequence shown here is derived from an EMBL/GenBank/DDBJ whole genome shotgun (WGS) entry which is preliminary data.</text>
</comment>